<accession>A0A1X9MFS3</accession>
<name>A0A1X9MFS3_9BACI</name>
<dbReference type="AlphaFoldDB" id="A0A1X9MFS3"/>
<keyword evidence="1" id="KW-0472">Membrane</keyword>
<feature type="transmembrane region" description="Helical" evidence="1">
    <location>
        <begin position="47"/>
        <end position="67"/>
    </location>
</feature>
<evidence type="ECO:0000313" key="4">
    <source>
        <dbReference type="Proteomes" id="UP000193006"/>
    </source>
</evidence>
<dbReference type="PANTHER" id="PTHR34473:SF2">
    <property type="entry name" value="UPF0699 TRANSMEMBRANE PROTEIN YDBT"/>
    <property type="match status" value="1"/>
</dbReference>
<sequence>MRVEPSQVLPRKALPLWRWQAFFESLFVAIFPLVYGILLYFFEMPFWILWLLIASYIGYASVTVLVLPPIKWRRWHYDVYSNEIDLKRGVFIVKRTLIPMARVQHVDTEQGPLARKYNLATVSISTAATVHHIPSLTMEVADELRDRIAELAAVAEDE</sequence>
<keyword evidence="1" id="KW-0812">Transmembrane</keyword>
<dbReference type="PANTHER" id="PTHR34473">
    <property type="entry name" value="UPF0699 TRANSMEMBRANE PROTEIN YDBS"/>
    <property type="match status" value="1"/>
</dbReference>
<keyword evidence="4" id="KW-1185">Reference proteome</keyword>
<dbReference type="RefSeq" id="WP_066151402.1">
    <property type="nucleotide sequence ID" value="NZ_CP020814.1"/>
</dbReference>
<evidence type="ECO:0000256" key="1">
    <source>
        <dbReference type="SAM" id="Phobius"/>
    </source>
</evidence>
<evidence type="ECO:0000313" key="3">
    <source>
        <dbReference type="EMBL" id="ARK30371.1"/>
    </source>
</evidence>
<evidence type="ECO:0000259" key="2">
    <source>
        <dbReference type="Pfam" id="PF03703"/>
    </source>
</evidence>
<dbReference type="InterPro" id="IPR005182">
    <property type="entry name" value="YdbS-like_PH"/>
</dbReference>
<feature type="transmembrane region" description="Helical" evidence="1">
    <location>
        <begin position="21"/>
        <end position="41"/>
    </location>
</feature>
<dbReference type="STRING" id="199441.BkAM31D_11330"/>
<dbReference type="Proteomes" id="UP000193006">
    <property type="component" value="Chromosome"/>
</dbReference>
<reference evidence="3 4" key="1">
    <citation type="submission" date="2017-04" db="EMBL/GenBank/DDBJ databases">
        <title>Bacillus krulwichiae AM31D Genome sequencing and assembly.</title>
        <authorList>
            <person name="Krulwich T.A."/>
            <person name="Anastor L."/>
            <person name="Ehrlich R."/>
            <person name="Ehrlich G.D."/>
            <person name="Janto B."/>
        </authorList>
    </citation>
    <scope>NUCLEOTIDE SEQUENCE [LARGE SCALE GENOMIC DNA]</scope>
    <source>
        <strain evidence="3 4">AM31D</strain>
    </source>
</reference>
<protein>
    <submittedName>
        <fullName evidence="3">Bacterial membrane flanked domain protein</fullName>
    </submittedName>
</protein>
<proteinExistence type="predicted"/>
<keyword evidence="1" id="KW-1133">Transmembrane helix</keyword>
<dbReference type="EMBL" id="CP020814">
    <property type="protein sequence ID" value="ARK30371.1"/>
    <property type="molecule type" value="Genomic_DNA"/>
</dbReference>
<feature type="domain" description="YdbS-like PH" evidence="2">
    <location>
        <begin position="72"/>
        <end position="148"/>
    </location>
</feature>
<organism evidence="3 4">
    <name type="scientific">Halalkalibacter krulwichiae</name>
    <dbReference type="NCBI Taxonomy" id="199441"/>
    <lineage>
        <taxon>Bacteria</taxon>
        <taxon>Bacillati</taxon>
        <taxon>Bacillota</taxon>
        <taxon>Bacilli</taxon>
        <taxon>Bacillales</taxon>
        <taxon>Bacillaceae</taxon>
        <taxon>Halalkalibacter</taxon>
    </lineage>
</organism>
<dbReference type="KEGG" id="bkw:BkAM31D_11330"/>
<gene>
    <name evidence="3" type="ORF">BkAM31D_11330</name>
</gene>
<dbReference type="Pfam" id="PF03703">
    <property type="entry name" value="bPH_2"/>
    <property type="match status" value="1"/>
</dbReference>